<evidence type="ECO:0000313" key="8">
    <source>
        <dbReference type="Proteomes" id="UP001497522"/>
    </source>
</evidence>
<dbReference type="PANTHER" id="PTHR31251:SF169">
    <property type="entry name" value="SQUAMOSA PROMOTER-BINDING-LIKE PROTEIN 8"/>
    <property type="match status" value="1"/>
</dbReference>
<feature type="compositionally biased region" description="Polar residues" evidence="5">
    <location>
        <begin position="639"/>
        <end position="649"/>
    </location>
</feature>
<protein>
    <recommendedName>
        <fullName evidence="6">SBP-type domain-containing protein</fullName>
    </recommendedName>
</protein>
<evidence type="ECO:0000256" key="1">
    <source>
        <dbReference type="ARBA" id="ARBA00022723"/>
    </source>
</evidence>
<evidence type="ECO:0000256" key="2">
    <source>
        <dbReference type="ARBA" id="ARBA00022771"/>
    </source>
</evidence>
<evidence type="ECO:0000256" key="5">
    <source>
        <dbReference type="SAM" id="MobiDB-lite"/>
    </source>
</evidence>
<keyword evidence="2 4" id="KW-0863">Zinc-finger</keyword>
<reference evidence="7 8" key="1">
    <citation type="submission" date="2024-03" db="EMBL/GenBank/DDBJ databases">
        <authorList>
            <consortium name="ELIXIR-Norway"/>
            <consortium name="Elixir Norway"/>
        </authorList>
    </citation>
    <scope>NUCLEOTIDE SEQUENCE [LARGE SCALE GENOMIC DNA]</scope>
</reference>
<evidence type="ECO:0000256" key="4">
    <source>
        <dbReference type="PROSITE-ProRule" id="PRU00470"/>
    </source>
</evidence>
<dbReference type="Pfam" id="PF03110">
    <property type="entry name" value="SBP"/>
    <property type="match status" value="1"/>
</dbReference>
<dbReference type="Gene3D" id="4.10.1100.10">
    <property type="entry name" value="Transcription factor, SBP-box domain"/>
    <property type="match status" value="1"/>
</dbReference>
<dbReference type="InterPro" id="IPR036893">
    <property type="entry name" value="SBP_sf"/>
</dbReference>
<evidence type="ECO:0000256" key="3">
    <source>
        <dbReference type="ARBA" id="ARBA00022833"/>
    </source>
</evidence>
<keyword evidence="8" id="KW-1185">Reference proteome</keyword>
<accession>A0ABP1A419</accession>
<organism evidence="7 8">
    <name type="scientific">Sphagnum jensenii</name>
    <dbReference type="NCBI Taxonomy" id="128206"/>
    <lineage>
        <taxon>Eukaryota</taxon>
        <taxon>Viridiplantae</taxon>
        <taxon>Streptophyta</taxon>
        <taxon>Embryophyta</taxon>
        <taxon>Bryophyta</taxon>
        <taxon>Sphagnophytina</taxon>
        <taxon>Sphagnopsida</taxon>
        <taxon>Sphagnales</taxon>
        <taxon>Sphagnaceae</taxon>
        <taxon>Sphagnum</taxon>
    </lineage>
</organism>
<feature type="region of interest" description="Disordered" evidence="5">
    <location>
        <begin position="638"/>
        <end position="727"/>
    </location>
</feature>
<name>A0ABP1A419_9BRYO</name>
<feature type="region of interest" description="Disordered" evidence="5">
    <location>
        <begin position="293"/>
        <end position="372"/>
    </location>
</feature>
<evidence type="ECO:0000313" key="7">
    <source>
        <dbReference type="EMBL" id="CAK9857363.1"/>
    </source>
</evidence>
<proteinExistence type="predicted"/>
<dbReference type="PANTHER" id="PTHR31251">
    <property type="entry name" value="SQUAMOSA PROMOTER-BINDING-LIKE PROTEIN 4"/>
    <property type="match status" value="1"/>
</dbReference>
<feature type="compositionally biased region" description="Polar residues" evidence="5">
    <location>
        <begin position="358"/>
        <end position="370"/>
    </location>
</feature>
<feature type="compositionally biased region" description="Polar residues" evidence="5">
    <location>
        <begin position="298"/>
        <end position="310"/>
    </location>
</feature>
<keyword evidence="3" id="KW-0862">Zinc</keyword>
<dbReference type="SUPFAM" id="SSF103612">
    <property type="entry name" value="SBT domain"/>
    <property type="match status" value="1"/>
</dbReference>
<keyword evidence="1" id="KW-0479">Metal-binding</keyword>
<dbReference type="InterPro" id="IPR004333">
    <property type="entry name" value="SBP_dom"/>
</dbReference>
<sequence>MTSSAITSDHEGDPNWTTVNYGDLEAWGNLHPSTSATKNVLGSSGIPGLAPTGRAGLQSNLIISFAHQRYLESCGGMQHLNPNMVKREPGSQAGNQHSIGVSMNGGKTQESDHDYPPVRPMIYDVMQRALTKTSHATTVVAQDNARSYTERATVATQDKARSYTEQASGGDFIPFAKPAVVGRLEERYRAGSPGSQVPKCQAEDCKADLSTAKEYHRRHKVCEFHSKKALNVVAGGRVQRFCQQCSRFHLLSDFDDGKRSCRRRLAGHNERRRKPQPSALTCDAAVECIGIKGEENSDPSGSPATDSKSMLSHPKNCGSLSLVSLDDSDEQPASAKNNLQLNTPAATFGRMPKEDQHSSQPGMQQTSSQPKGMERTIWRNFHDSETASVAPVSVEDVRKAELSTKDKVGFVTRKAKRAAETALAHTAFRQAYEERYLQEKDQHQETSGLESPSYSRIGFPGAAGVTDGHLKQENQLSTIGIGDTSENCFQTLLPEMENDSIFTMGRKGKFKGADSIEFLFKQAEDMSKVVGVGLQWSKVVVTKQFGVVVQHIGEHFWSDLWKETSFSPMRIPIPKPPTKLSMFNLTPETSSKRFGVGLVGSRLQNNRVYVEDNQNQTGEMFPFIFELAEKMALSKNAKDSNFQHPSGISSEAVEGEKNDHGGPLLETMEGGGETDQGGTSSEPMDLMEVGESSQGGNSGEPMEGVVSGQGGPSSGPTEVGGQRDQQSSDFQLRFESLQAKGPQDSNENKSLTVIVIPEVGGTFYEGLPDCWIKGAAIAPWFKFKFEILGGERNITTTTQTRCDLGGAQLTLHKDWDLGYCHDNITISLTCEDPQAVRVSPGTVVAMDVMKRAMTETFTGSMSRANQIASQANVQVQMPVVPIGIQAQGTLEVTDTIADSHALAVSIETSNTQFSGFNVNQLECSGSLVFNFLYPEEIVDVKARGKRQFIPAGINKTLWPTIVGKWFPLDREEACLYTFKTDRDIHSTGSLMRFMHQRYEVPFVINHAMSHIRYYEDKELKGPGMKSVDRVLTKHPEV</sequence>
<evidence type="ECO:0000259" key="6">
    <source>
        <dbReference type="PROSITE" id="PS51141"/>
    </source>
</evidence>
<dbReference type="EMBL" id="OZ023702">
    <property type="protein sequence ID" value="CAK9857363.1"/>
    <property type="molecule type" value="Genomic_DNA"/>
</dbReference>
<gene>
    <name evidence="7" type="ORF">CSSPJE1EN2_LOCUS358</name>
</gene>
<dbReference type="PROSITE" id="PS51141">
    <property type="entry name" value="ZF_SBP"/>
    <property type="match status" value="1"/>
</dbReference>
<feature type="domain" description="SBP-type" evidence="6">
    <location>
        <begin position="197"/>
        <end position="275"/>
    </location>
</feature>
<dbReference type="Proteomes" id="UP001497522">
    <property type="component" value="Chromosome 1"/>
</dbReference>
<dbReference type="InterPro" id="IPR044817">
    <property type="entry name" value="SBP-like"/>
</dbReference>
<feature type="compositionally biased region" description="Polar residues" evidence="5">
    <location>
        <begin position="334"/>
        <end position="345"/>
    </location>
</feature>